<dbReference type="EMBL" id="PZQS01000014">
    <property type="protein sequence ID" value="PVD18251.1"/>
    <property type="molecule type" value="Genomic_DNA"/>
</dbReference>
<evidence type="ECO:0000313" key="2">
    <source>
        <dbReference type="Proteomes" id="UP000245119"/>
    </source>
</evidence>
<protein>
    <submittedName>
        <fullName evidence="1">Uncharacterized protein</fullName>
    </submittedName>
</protein>
<organism evidence="1 2">
    <name type="scientific">Pomacea canaliculata</name>
    <name type="common">Golden apple snail</name>
    <dbReference type="NCBI Taxonomy" id="400727"/>
    <lineage>
        <taxon>Eukaryota</taxon>
        <taxon>Metazoa</taxon>
        <taxon>Spiralia</taxon>
        <taxon>Lophotrochozoa</taxon>
        <taxon>Mollusca</taxon>
        <taxon>Gastropoda</taxon>
        <taxon>Caenogastropoda</taxon>
        <taxon>Architaenioglossa</taxon>
        <taxon>Ampullarioidea</taxon>
        <taxon>Ampullariidae</taxon>
        <taxon>Pomacea</taxon>
    </lineage>
</organism>
<accession>A0A2T7NAR5</accession>
<evidence type="ECO:0000313" key="1">
    <source>
        <dbReference type="EMBL" id="PVD18251.1"/>
    </source>
</evidence>
<comment type="caution">
    <text evidence="1">The sequence shown here is derived from an EMBL/GenBank/DDBJ whole genome shotgun (WGS) entry which is preliminary data.</text>
</comment>
<dbReference type="AlphaFoldDB" id="A0A2T7NAR5"/>
<sequence>MATLHIPVYDIFGRERGAVYVRAHARDRERETSGESERARDMCVCKRASETRERVERVES</sequence>
<gene>
    <name evidence="1" type="ORF">C0Q70_20800</name>
</gene>
<dbReference type="Proteomes" id="UP000245119">
    <property type="component" value="Linkage Group LG14"/>
</dbReference>
<keyword evidence="2" id="KW-1185">Reference proteome</keyword>
<reference evidence="1 2" key="1">
    <citation type="submission" date="2018-04" db="EMBL/GenBank/DDBJ databases">
        <title>The genome of golden apple snail Pomacea canaliculata provides insight into stress tolerance and invasive adaptation.</title>
        <authorList>
            <person name="Liu C."/>
            <person name="Liu B."/>
            <person name="Ren Y."/>
            <person name="Zhang Y."/>
            <person name="Wang H."/>
            <person name="Li S."/>
            <person name="Jiang F."/>
            <person name="Yin L."/>
            <person name="Zhang G."/>
            <person name="Qian W."/>
            <person name="Fan W."/>
        </authorList>
    </citation>
    <scope>NUCLEOTIDE SEQUENCE [LARGE SCALE GENOMIC DNA]</scope>
    <source>
        <strain evidence="1">SZHN2017</strain>
        <tissue evidence="1">Muscle</tissue>
    </source>
</reference>
<proteinExistence type="predicted"/>
<name>A0A2T7NAR5_POMCA</name>